<proteinExistence type="predicted"/>
<name>A0ACC1J943_9FUNG</name>
<sequence>MGADYYKILGVSPSATQEQIRLAYMRRALEVHPDRNSSPSATREFQELADAYYTLGTPSRRRDYDATYKPDSKDTSNSNDDAEHARADDVFGDVFEDFLRPSVESSGSGFWGTVGMGSGAVLGFIVANLPGAVAGGYAGRKLGAVRDKTGRAVYESFQALPHARKLQILTALAAQLMAGSAGFGK</sequence>
<gene>
    <name evidence="1" type="ORF">FBU59_003176</name>
</gene>
<accession>A0ACC1J943</accession>
<evidence type="ECO:0000313" key="2">
    <source>
        <dbReference type="Proteomes" id="UP001150603"/>
    </source>
</evidence>
<comment type="caution">
    <text evidence="1">The sequence shown here is derived from an EMBL/GenBank/DDBJ whole genome shotgun (WGS) entry which is preliminary data.</text>
</comment>
<reference evidence="1" key="1">
    <citation type="submission" date="2022-07" db="EMBL/GenBank/DDBJ databases">
        <title>Phylogenomic reconstructions and comparative analyses of Kickxellomycotina fungi.</title>
        <authorList>
            <person name="Reynolds N.K."/>
            <person name="Stajich J.E."/>
            <person name="Barry K."/>
            <person name="Grigoriev I.V."/>
            <person name="Crous P."/>
            <person name="Smith M.E."/>
        </authorList>
    </citation>
    <scope>NUCLEOTIDE SEQUENCE</scope>
    <source>
        <strain evidence="1">NRRL 5244</strain>
    </source>
</reference>
<evidence type="ECO:0000313" key="1">
    <source>
        <dbReference type="EMBL" id="KAJ1942510.1"/>
    </source>
</evidence>
<organism evidence="1 2">
    <name type="scientific">Linderina macrospora</name>
    <dbReference type="NCBI Taxonomy" id="4868"/>
    <lineage>
        <taxon>Eukaryota</taxon>
        <taxon>Fungi</taxon>
        <taxon>Fungi incertae sedis</taxon>
        <taxon>Zoopagomycota</taxon>
        <taxon>Kickxellomycotina</taxon>
        <taxon>Kickxellomycetes</taxon>
        <taxon>Kickxellales</taxon>
        <taxon>Kickxellaceae</taxon>
        <taxon>Linderina</taxon>
    </lineage>
</organism>
<dbReference type="EMBL" id="JANBPW010001946">
    <property type="protein sequence ID" value="KAJ1942510.1"/>
    <property type="molecule type" value="Genomic_DNA"/>
</dbReference>
<keyword evidence="2" id="KW-1185">Reference proteome</keyword>
<protein>
    <submittedName>
        <fullName evidence="1">Uncharacterized protein</fullName>
    </submittedName>
</protein>
<dbReference type="Proteomes" id="UP001150603">
    <property type="component" value="Unassembled WGS sequence"/>
</dbReference>